<evidence type="ECO:0000256" key="7">
    <source>
        <dbReference type="ARBA" id="ARBA00023284"/>
    </source>
</evidence>
<dbReference type="EMBL" id="JAMQBK010000108">
    <property type="protein sequence ID" value="MCM2374890.1"/>
    <property type="molecule type" value="Genomic_DNA"/>
</dbReference>
<dbReference type="CDD" id="cd02970">
    <property type="entry name" value="PRX_like2"/>
    <property type="match status" value="1"/>
</dbReference>
<evidence type="ECO:0000256" key="3">
    <source>
        <dbReference type="ARBA" id="ARBA00022559"/>
    </source>
</evidence>
<keyword evidence="6" id="KW-1015">Disulfide bond</keyword>
<dbReference type="InterPro" id="IPR036249">
    <property type="entry name" value="Thioredoxin-like_sf"/>
</dbReference>
<keyword evidence="3" id="KW-0575">Peroxidase</keyword>
<organism evidence="13 14">
    <name type="scientific">Aporhodopirellula aestuarii</name>
    <dbReference type="NCBI Taxonomy" id="2950107"/>
    <lineage>
        <taxon>Bacteria</taxon>
        <taxon>Pseudomonadati</taxon>
        <taxon>Planctomycetota</taxon>
        <taxon>Planctomycetia</taxon>
        <taxon>Pirellulales</taxon>
        <taxon>Pirellulaceae</taxon>
        <taxon>Aporhodopirellula</taxon>
    </lineage>
</organism>
<comment type="caution">
    <text evidence="13">The sequence shown here is derived from an EMBL/GenBank/DDBJ whole genome shotgun (WGS) entry which is preliminary data.</text>
</comment>
<evidence type="ECO:0000256" key="1">
    <source>
        <dbReference type="ARBA" id="ARBA00003330"/>
    </source>
</evidence>
<dbReference type="SUPFAM" id="SSF52833">
    <property type="entry name" value="Thioredoxin-like"/>
    <property type="match status" value="1"/>
</dbReference>
<keyword evidence="14" id="KW-1185">Reference proteome</keyword>
<reference evidence="13 14" key="1">
    <citation type="journal article" date="2022" name="Syst. Appl. Microbiol.">
        <title>Rhodopirellula aestuarii sp. nov., a novel member of the genus Rhodopirellula isolated from brackish sediments collected in the Tagus River estuary, Portugal.</title>
        <authorList>
            <person name="Vitorino I.R."/>
            <person name="Klimek D."/>
            <person name="Calusinska M."/>
            <person name="Lobo-da-Cunha A."/>
            <person name="Vasconcelos V."/>
            <person name="Lage O.M."/>
        </authorList>
    </citation>
    <scope>NUCLEOTIDE SEQUENCE [LARGE SCALE GENOMIC DNA]</scope>
    <source>
        <strain evidence="13 14">ICT_H3.1</strain>
    </source>
</reference>
<dbReference type="InterPro" id="IPR050924">
    <property type="entry name" value="Peroxiredoxin_BCP/PrxQ"/>
</dbReference>
<feature type="non-terminal residue" evidence="13">
    <location>
        <position position="1"/>
    </location>
</feature>
<dbReference type="Gene3D" id="3.40.30.10">
    <property type="entry name" value="Glutaredoxin"/>
    <property type="match status" value="1"/>
</dbReference>
<evidence type="ECO:0000256" key="9">
    <source>
        <dbReference type="ARBA" id="ARBA00038489"/>
    </source>
</evidence>
<dbReference type="Proteomes" id="UP001202961">
    <property type="component" value="Unassembled WGS sequence"/>
</dbReference>
<dbReference type="EC" id="1.11.1.24" evidence="2"/>
<keyword evidence="7" id="KW-0676">Redox-active center</keyword>
<evidence type="ECO:0000313" key="14">
    <source>
        <dbReference type="Proteomes" id="UP001202961"/>
    </source>
</evidence>
<name>A0ABT0UEP3_9BACT</name>
<evidence type="ECO:0000256" key="8">
    <source>
        <dbReference type="ARBA" id="ARBA00032824"/>
    </source>
</evidence>
<evidence type="ECO:0000259" key="12">
    <source>
        <dbReference type="PROSITE" id="PS51352"/>
    </source>
</evidence>
<evidence type="ECO:0000256" key="2">
    <source>
        <dbReference type="ARBA" id="ARBA00013017"/>
    </source>
</evidence>
<dbReference type="InterPro" id="IPR013766">
    <property type="entry name" value="Thioredoxin_domain"/>
</dbReference>
<protein>
    <recommendedName>
        <fullName evidence="2">thioredoxin-dependent peroxiredoxin</fullName>
        <ecNumber evidence="2">1.11.1.24</ecNumber>
    </recommendedName>
    <alternativeName>
        <fullName evidence="8">Thioredoxin peroxidase</fullName>
    </alternativeName>
    <alternativeName>
        <fullName evidence="10">Thioredoxin-dependent peroxiredoxin Bcp</fullName>
    </alternativeName>
</protein>
<accession>A0ABT0UEP3</accession>
<dbReference type="PANTHER" id="PTHR42801:SF7">
    <property type="entry name" value="SLL1159 PROTEIN"/>
    <property type="match status" value="1"/>
</dbReference>
<proteinExistence type="inferred from homology"/>
<gene>
    <name evidence="13" type="ORF">NB063_30070</name>
</gene>
<sequence length="278" mass="30910">RRTDHEQRNCRYTESLLCTCLVADVLRLPTIIRYRGIASHATAAYRTMIANNLLGRIMTSLKDQTDAQIEKTRQAKPDFMNSVDELLAAAKDFEQGGSATTVGETAPTFELPNAQGKIVSLADLLKNGPVVVTFYRGNWCPYCNLQLRAMQQRLDEIHNLGAELVAISPQKPDESLSQAERDELDFIVLSDQDAQVAEQYGIAWQVPDVLIEHMKKDRGLELAKINNGNGSVLPIPATFVLSNDGVVTWRYANVDYRTRAEPDDIIAALQKLSIPAPK</sequence>
<dbReference type="InterPro" id="IPR000866">
    <property type="entry name" value="AhpC/TSA"/>
</dbReference>
<dbReference type="RefSeq" id="WP_250933151.1">
    <property type="nucleotide sequence ID" value="NZ_JAMQBK010000108.1"/>
</dbReference>
<evidence type="ECO:0000313" key="13">
    <source>
        <dbReference type="EMBL" id="MCM2374890.1"/>
    </source>
</evidence>
<comment type="similarity">
    <text evidence="9">Belongs to the peroxiredoxin family. BCP/PrxQ subfamily.</text>
</comment>
<comment type="catalytic activity">
    <reaction evidence="11">
        <text>a hydroperoxide + [thioredoxin]-dithiol = an alcohol + [thioredoxin]-disulfide + H2O</text>
        <dbReference type="Rhea" id="RHEA:62620"/>
        <dbReference type="Rhea" id="RHEA-COMP:10698"/>
        <dbReference type="Rhea" id="RHEA-COMP:10700"/>
        <dbReference type="ChEBI" id="CHEBI:15377"/>
        <dbReference type="ChEBI" id="CHEBI:29950"/>
        <dbReference type="ChEBI" id="CHEBI:30879"/>
        <dbReference type="ChEBI" id="CHEBI:35924"/>
        <dbReference type="ChEBI" id="CHEBI:50058"/>
        <dbReference type="EC" id="1.11.1.24"/>
    </reaction>
</comment>
<evidence type="ECO:0000256" key="6">
    <source>
        <dbReference type="ARBA" id="ARBA00023157"/>
    </source>
</evidence>
<keyword evidence="5" id="KW-0560">Oxidoreductase</keyword>
<dbReference type="Pfam" id="PF00578">
    <property type="entry name" value="AhpC-TSA"/>
    <property type="match status" value="1"/>
</dbReference>
<evidence type="ECO:0000256" key="5">
    <source>
        <dbReference type="ARBA" id="ARBA00023002"/>
    </source>
</evidence>
<feature type="domain" description="Thioredoxin" evidence="12">
    <location>
        <begin position="100"/>
        <end position="274"/>
    </location>
</feature>
<dbReference type="PROSITE" id="PS51352">
    <property type="entry name" value="THIOREDOXIN_2"/>
    <property type="match status" value="1"/>
</dbReference>
<keyword evidence="4" id="KW-0049">Antioxidant</keyword>
<comment type="function">
    <text evidence="1">Thiol-specific peroxidase that catalyzes the reduction of hydrogen peroxide and organic hydroperoxides to water and alcohols, respectively. Plays a role in cell protection against oxidative stress by detoxifying peroxides and as sensor of hydrogen peroxide-mediated signaling events.</text>
</comment>
<evidence type="ECO:0000256" key="11">
    <source>
        <dbReference type="ARBA" id="ARBA00049091"/>
    </source>
</evidence>
<dbReference type="PANTHER" id="PTHR42801">
    <property type="entry name" value="THIOREDOXIN-DEPENDENT PEROXIDE REDUCTASE"/>
    <property type="match status" value="1"/>
</dbReference>
<evidence type="ECO:0000256" key="4">
    <source>
        <dbReference type="ARBA" id="ARBA00022862"/>
    </source>
</evidence>
<evidence type="ECO:0000256" key="10">
    <source>
        <dbReference type="ARBA" id="ARBA00042639"/>
    </source>
</evidence>